<dbReference type="InterPro" id="IPR023476">
    <property type="entry name" value="Pep_tRNA_hydro_II_dom_sf"/>
</dbReference>
<sequence length="136" mass="15034">MRFDTKIAVVLRADLPVWQKLNVTAFTVSGLAATDPATVGEPYRDASGQEYLPMFRQPVLVFAGDAADLRRAYERAMERDVRLAIFTEELFVTGHDEANRAAVRAVASAELNLVGFALRADRKDVDKILKGLSLHS</sequence>
<gene>
    <name evidence="1" type="ORF">GCM10011611_63180</name>
</gene>
<accession>A0A8J2Z0Q7</accession>
<evidence type="ECO:0000313" key="1">
    <source>
        <dbReference type="EMBL" id="GGF48119.1"/>
    </source>
</evidence>
<evidence type="ECO:0000313" key="2">
    <source>
        <dbReference type="Proteomes" id="UP000646365"/>
    </source>
</evidence>
<dbReference type="Gene3D" id="3.40.1490.10">
    <property type="entry name" value="Bit1"/>
    <property type="match status" value="1"/>
</dbReference>
<dbReference type="SUPFAM" id="SSF102462">
    <property type="entry name" value="Peptidyl-tRNA hydrolase II"/>
    <property type="match status" value="1"/>
</dbReference>
<protein>
    <recommendedName>
        <fullName evidence="3">DUF2000 domain-containing protein</fullName>
    </recommendedName>
</protein>
<reference evidence="1" key="2">
    <citation type="submission" date="2020-09" db="EMBL/GenBank/DDBJ databases">
        <authorList>
            <person name="Sun Q."/>
            <person name="Zhou Y."/>
        </authorList>
    </citation>
    <scope>NUCLEOTIDE SEQUENCE</scope>
    <source>
        <strain evidence="1">CGMCC 1.15725</strain>
    </source>
</reference>
<keyword evidence="2" id="KW-1185">Reference proteome</keyword>
<evidence type="ECO:0008006" key="3">
    <source>
        <dbReference type="Google" id="ProtNLM"/>
    </source>
</evidence>
<proteinExistence type="predicted"/>
<name>A0A8J2Z0Q7_9PROT</name>
<organism evidence="1 2">
    <name type="scientific">Aliidongia dinghuensis</name>
    <dbReference type="NCBI Taxonomy" id="1867774"/>
    <lineage>
        <taxon>Bacteria</taxon>
        <taxon>Pseudomonadati</taxon>
        <taxon>Pseudomonadota</taxon>
        <taxon>Alphaproteobacteria</taxon>
        <taxon>Rhodospirillales</taxon>
        <taxon>Dongiaceae</taxon>
        <taxon>Aliidongia</taxon>
    </lineage>
</organism>
<dbReference type="AlphaFoldDB" id="A0A8J2Z0Q7"/>
<dbReference type="RefSeq" id="WP_189052197.1">
    <property type="nucleotide sequence ID" value="NZ_BMJQ01000027.1"/>
</dbReference>
<dbReference type="Pfam" id="PF09391">
    <property type="entry name" value="DUF2000"/>
    <property type="match status" value="1"/>
</dbReference>
<dbReference type="InterPro" id="IPR018988">
    <property type="entry name" value="DUF2000"/>
</dbReference>
<reference evidence="1" key="1">
    <citation type="journal article" date="2014" name="Int. J. Syst. Evol. Microbiol.">
        <title>Complete genome sequence of Corynebacterium casei LMG S-19264T (=DSM 44701T), isolated from a smear-ripened cheese.</title>
        <authorList>
            <consortium name="US DOE Joint Genome Institute (JGI-PGF)"/>
            <person name="Walter F."/>
            <person name="Albersmeier A."/>
            <person name="Kalinowski J."/>
            <person name="Ruckert C."/>
        </authorList>
    </citation>
    <scope>NUCLEOTIDE SEQUENCE</scope>
    <source>
        <strain evidence="1">CGMCC 1.15725</strain>
    </source>
</reference>
<dbReference type="Proteomes" id="UP000646365">
    <property type="component" value="Unassembled WGS sequence"/>
</dbReference>
<comment type="caution">
    <text evidence="1">The sequence shown here is derived from an EMBL/GenBank/DDBJ whole genome shotgun (WGS) entry which is preliminary data.</text>
</comment>
<dbReference type="EMBL" id="BMJQ01000027">
    <property type="protein sequence ID" value="GGF48119.1"/>
    <property type="molecule type" value="Genomic_DNA"/>
</dbReference>